<dbReference type="SUPFAM" id="SSF52266">
    <property type="entry name" value="SGNH hydrolase"/>
    <property type="match status" value="1"/>
</dbReference>
<evidence type="ECO:0000256" key="1">
    <source>
        <dbReference type="ARBA" id="ARBA00022801"/>
    </source>
</evidence>
<feature type="domain" description="Sialate O-acetylesterase" evidence="2">
    <location>
        <begin position="31"/>
        <end position="239"/>
    </location>
</feature>
<proteinExistence type="predicted"/>
<dbReference type="Proteomes" id="UP000576152">
    <property type="component" value="Unassembled WGS sequence"/>
</dbReference>
<name>A0ABR6HMW6_9RHOB</name>
<keyword evidence="1" id="KW-0378">Hydrolase</keyword>
<dbReference type="InterPro" id="IPR036514">
    <property type="entry name" value="SGNH_hydro_sf"/>
</dbReference>
<dbReference type="InterPro" id="IPR005181">
    <property type="entry name" value="SASA"/>
</dbReference>
<reference evidence="3 4" key="1">
    <citation type="submission" date="2020-08" db="EMBL/GenBank/DDBJ databases">
        <title>Genomic Encyclopedia of Type Strains, Phase III (KMG-III): the genomes of soil and plant-associated and newly described type strains.</title>
        <authorList>
            <person name="Whitman W."/>
        </authorList>
    </citation>
    <scope>NUCLEOTIDE SEQUENCE [LARGE SCALE GENOMIC DNA]</scope>
    <source>
        <strain evidence="3 4">CECT 8572</strain>
    </source>
</reference>
<evidence type="ECO:0000313" key="3">
    <source>
        <dbReference type="EMBL" id="MBB3711879.1"/>
    </source>
</evidence>
<dbReference type="RefSeq" id="WP_183471333.1">
    <property type="nucleotide sequence ID" value="NZ_JACIBX010000004.1"/>
</dbReference>
<dbReference type="Pfam" id="PF03629">
    <property type="entry name" value="SASA"/>
    <property type="match status" value="1"/>
</dbReference>
<sequence length="607" mass="62284">MRLGTGLGLCAVAAPEAGPPVIVPVTAPLLLIVAGQSNADKQGTSGATPAAKYAAMQDVEVWNPASGGFEPYAPGSNAGDDSANAWGSEAEFAHQLRQAGVDRPIRIVKRAQGGTGLPAEAGRDDWHPTVRTSGRMLFEQLESRVAAARVALSDTPEEVTIWTQGEYDMANGHGGDYAGNFAHLLAEFRARISTGLFIVERTRPRLDSATATANTWAVRKAQLDVALADGNAMVIDTDAATGGAPFSELHPRAAWAEDCGRRAYRAWTGSYAAHHGEITDAAPDAFAFAARSGAAPSSPVTSELVTPVGYERDAPITVTGGAYRIANPDDTVAVDWTSAPGRIHKHQKVQLRVSSSAEAETATQATLTIGGVTGVWSVTTAAAAPPSSGVAFVGAGAPDTAKGAHVVAMPAGLQAGDLLLLHVGTHSTNHVATTPPDWIALPEVRSGNASSDQVRGILYWKIAADGEPGVELTQGASYYSTGIVSAWRGVDPADPLAVVQPGTTATGNSLVAGLVAANVPAGTHVLYAVVYANLHSASWGGDPDLSDFAERYDVTRQGSSGVQLSMTMGSGGAASAQSVGDAVTATIDGGASRNSNPHLLCLRPAAG</sequence>
<protein>
    <recommendedName>
        <fullName evidence="2">Sialate O-acetylesterase domain-containing protein</fullName>
    </recommendedName>
</protein>
<evidence type="ECO:0000259" key="2">
    <source>
        <dbReference type="Pfam" id="PF03629"/>
    </source>
</evidence>
<evidence type="ECO:0000313" key="4">
    <source>
        <dbReference type="Proteomes" id="UP000576152"/>
    </source>
</evidence>
<gene>
    <name evidence="3" type="ORF">FHS00_001455</name>
</gene>
<dbReference type="EMBL" id="JACIBX010000004">
    <property type="protein sequence ID" value="MBB3711879.1"/>
    <property type="molecule type" value="Genomic_DNA"/>
</dbReference>
<accession>A0ABR6HMW6</accession>
<organism evidence="3 4">
    <name type="scientific">Limimaricola variabilis</name>
    <dbReference type="NCBI Taxonomy" id="1492771"/>
    <lineage>
        <taxon>Bacteria</taxon>
        <taxon>Pseudomonadati</taxon>
        <taxon>Pseudomonadota</taxon>
        <taxon>Alphaproteobacteria</taxon>
        <taxon>Rhodobacterales</taxon>
        <taxon>Paracoccaceae</taxon>
        <taxon>Limimaricola</taxon>
    </lineage>
</organism>
<dbReference type="Gene3D" id="3.40.50.1110">
    <property type="entry name" value="SGNH hydrolase"/>
    <property type="match status" value="1"/>
</dbReference>
<comment type="caution">
    <text evidence="3">The sequence shown here is derived from an EMBL/GenBank/DDBJ whole genome shotgun (WGS) entry which is preliminary data.</text>
</comment>
<keyword evidence="4" id="KW-1185">Reference proteome</keyword>